<gene>
    <name evidence="3" type="ORF">A1359_10080</name>
</gene>
<feature type="signal peptide" evidence="2">
    <location>
        <begin position="1"/>
        <end position="24"/>
    </location>
</feature>
<sequence>MKPQPLLTTLILAALSIMPHSASATLVGLSPNLPTIDFSGSGMIDYNASSGIVTITSQPSTLFSIDPFIFSNILDTDENTTRGLSITFRVDSNGNLIPNNTNQPDLIIIGAVDTDFDNITDYSGTLLTAKVMQFGYQNGTSGGDDTFDLQLDAISGALAYLYGGQSLASLVISEVSSAYNTPFNNSFNNNWQGQAKGVIGFLVSTVAVPIPAAFWLWIGALATTLSFVRRVKNLQ</sequence>
<keyword evidence="2" id="KW-0732">Signal</keyword>
<dbReference type="AlphaFoldDB" id="A0A177NCV3"/>
<evidence type="ECO:0000256" key="1">
    <source>
        <dbReference type="SAM" id="Phobius"/>
    </source>
</evidence>
<feature type="chain" id="PRO_5008069000" evidence="2">
    <location>
        <begin position="25"/>
        <end position="235"/>
    </location>
</feature>
<protein>
    <submittedName>
        <fullName evidence="3">Uncharacterized protein</fullName>
    </submittedName>
</protein>
<keyword evidence="1" id="KW-0812">Transmembrane</keyword>
<feature type="transmembrane region" description="Helical" evidence="1">
    <location>
        <begin position="198"/>
        <end position="228"/>
    </location>
</feature>
<keyword evidence="1" id="KW-1133">Transmembrane helix</keyword>
<dbReference type="RefSeq" id="WP_066982765.1">
    <property type="nucleotide sequence ID" value="NZ_LUUI01000105.1"/>
</dbReference>
<dbReference type="Proteomes" id="UP000078476">
    <property type="component" value="Unassembled WGS sequence"/>
</dbReference>
<keyword evidence="4" id="KW-1185">Reference proteome</keyword>
<proteinExistence type="predicted"/>
<comment type="caution">
    <text evidence="3">The sequence shown here is derived from an EMBL/GenBank/DDBJ whole genome shotgun (WGS) entry which is preliminary data.</text>
</comment>
<dbReference type="OrthoDB" id="7065937at2"/>
<keyword evidence="1" id="KW-0472">Membrane</keyword>
<evidence type="ECO:0000313" key="3">
    <source>
        <dbReference type="EMBL" id="OAI15049.1"/>
    </source>
</evidence>
<dbReference type="EMBL" id="LUUI01000105">
    <property type="protein sequence ID" value="OAI15049.1"/>
    <property type="molecule type" value="Genomic_DNA"/>
</dbReference>
<evidence type="ECO:0000256" key="2">
    <source>
        <dbReference type="SAM" id="SignalP"/>
    </source>
</evidence>
<accession>A0A177NCV3</accession>
<organism evidence="3 4">
    <name type="scientific">Methylomonas lenta</name>
    <dbReference type="NCBI Taxonomy" id="980561"/>
    <lineage>
        <taxon>Bacteria</taxon>
        <taxon>Pseudomonadati</taxon>
        <taxon>Pseudomonadota</taxon>
        <taxon>Gammaproteobacteria</taxon>
        <taxon>Methylococcales</taxon>
        <taxon>Methylococcaceae</taxon>
        <taxon>Methylomonas</taxon>
    </lineage>
</organism>
<evidence type="ECO:0000313" key="4">
    <source>
        <dbReference type="Proteomes" id="UP000078476"/>
    </source>
</evidence>
<reference evidence="3 4" key="1">
    <citation type="submission" date="2016-03" db="EMBL/GenBank/DDBJ databases">
        <authorList>
            <person name="Ploux O."/>
        </authorList>
    </citation>
    <scope>NUCLEOTIDE SEQUENCE [LARGE SCALE GENOMIC DNA]</scope>
    <source>
        <strain evidence="3 4">R-45370</strain>
    </source>
</reference>
<name>A0A177NCV3_9GAMM</name>